<comment type="caution">
    <text evidence="1">The sequence shown here is derived from an EMBL/GenBank/DDBJ whole genome shotgun (WGS) entry which is preliminary data.</text>
</comment>
<proteinExistence type="predicted"/>
<name>A0ABR1YX85_9PEZI</name>
<evidence type="ECO:0000313" key="1">
    <source>
        <dbReference type="EMBL" id="KAK8240742.1"/>
    </source>
</evidence>
<protein>
    <submittedName>
        <fullName evidence="1">Uncharacterized protein</fullName>
    </submittedName>
</protein>
<accession>A0ABR1YX85</accession>
<organism evidence="1 2">
    <name type="scientific">Phyllosticta capitalensis</name>
    <dbReference type="NCBI Taxonomy" id="121624"/>
    <lineage>
        <taxon>Eukaryota</taxon>
        <taxon>Fungi</taxon>
        <taxon>Dikarya</taxon>
        <taxon>Ascomycota</taxon>
        <taxon>Pezizomycotina</taxon>
        <taxon>Dothideomycetes</taxon>
        <taxon>Dothideomycetes incertae sedis</taxon>
        <taxon>Botryosphaeriales</taxon>
        <taxon>Phyllostictaceae</taxon>
        <taxon>Phyllosticta</taxon>
    </lineage>
</organism>
<dbReference type="EMBL" id="JBBWRZ010000003">
    <property type="protein sequence ID" value="KAK8240742.1"/>
    <property type="molecule type" value="Genomic_DNA"/>
</dbReference>
<keyword evidence="2" id="KW-1185">Reference proteome</keyword>
<dbReference type="Proteomes" id="UP001492380">
    <property type="component" value="Unassembled WGS sequence"/>
</dbReference>
<sequence>MAECFSICEMVGVLLSAHVVQHAGEALEPQALARKSEALLHLSTIFKFLGPIIKIIAVPILVDGLILHSIKMQKRHHLSLRSRITAGHIWSWTCRKFAWLLLAHVAQRAGESLESQGSQLLGFIFRSLGGIGHLGLIIATLSTWAVEAKSYWIQSHGSNEPCKWTKVKRAARNLLKEAKKMKTRYQDQKEWLACLDQLTALGAVGMDVGHYGRYNGQSEDWYLLPQAEYLYHKTISAVCANQDCLARSAKSSFQKDVGWSSTCNGEEMDLIADSMRCNQLLGDLWVPLVAATREMSFEKVCHGQRHFHCCRRHKIKHEPWDIGPFARIGGVVTGSSVPPP</sequence>
<evidence type="ECO:0000313" key="2">
    <source>
        <dbReference type="Proteomes" id="UP001492380"/>
    </source>
</evidence>
<gene>
    <name evidence="1" type="ORF">HDK90DRAFT_193370</name>
</gene>
<reference evidence="1 2" key="1">
    <citation type="submission" date="2024-04" db="EMBL/GenBank/DDBJ databases">
        <title>Phyllosticta paracitricarpa is synonymous to the EU quarantine fungus P. citricarpa based on phylogenomic analyses.</title>
        <authorList>
            <consortium name="Lawrence Berkeley National Laboratory"/>
            <person name="Van Ingen-Buijs V.A."/>
            <person name="Van Westerhoven A.C."/>
            <person name="Haridas S."/>
            <person name="Skiadas P."/>
            <person name="Martin F."/>
            <person name="Groenewald J.Z."/>
            <person name="Crous P.W."/>
            <person name="Seidl M.F."/>
        </authorList>
    </citation>
    <scope>NUCLEOTIDE SEQUENCE [LARGE SCALE GENOMIC DNA]</scope>
    <source>
        <strain evidence="1 2">CBS 123374</strain>
    </source>
</reference>